<proteinExistence type="predicted"/>
<sequence length="63" mass="6931">MASTSEKPPVDDSAESFSHLFVVPAFMELTRTMDNHTHTIQAATNVVQEHANNVGEMAVDMQN</sequence>
<dbReference type="Proteomes" id="UP001341840">
    <property type="component" value="Unassembled WGS sequence"/>
</dbReference>
<name>A0ABU6R4E5_9FABA</name>
<comment type="caution">
    <text evidence="1">The sequence shown here is derived from an EMBL/GenBank/DDBJ whole genome shotgun (WGS) entry which is preliminary data.</text>
</comment>
<reference evidence="1 2" key="1">
    <citation type="journal article" date="2023" name="Plants (Basel)">
        <title>Bridging the Gap: Combining Genomics and Transcriptomics Approaches to Understand Stylosanthes scabra, an Orphan Legume from the Brazilian Caatinga.</title>
        <authorList>
            <person name="Ferreira-Neto J.R.C."/>
            <person name="da Silva M.D."/>
            <person name="Binneck E."/>
            <person name="de Melo N.F."/>
            <person name="da Silva R.H."/>
            <person name="de Melo A.L.T.M."/>
            <person name="Pandolfi V."/>
            <person name="Bustamante F.O."/>
            <person name="Brasileiro-Vidal A.C."/>
            <person name="Benko-Iseppon A.M."/>
        </authorList>
    </citation>
    <scope>NUCLEOTIDE SEQUENCE [LARGE SCALE GENOMIC DNA]</scope>
    <source>
        <tissue evidence="1">Leaves</tissue>
    </source>
</reference>
<keyword evidence="2" id="KW-1185">Reference proteome</keyword>
<dbReference type="EMBL" id="JASCZI010030232">
    <property type="protein sequence ID" value="MED6119267.1"/>
    <property type="molecule type" value="Genomic_DNA"/>
</dbReference>
<accession>A0ABU6R4E5</accession>
<evidence type="ECO:0000313" key="1">
    <source>
        <dbReference type="EMBL" id="MED6119267.1"/>
    </source>
</evidence>
<organism evidence="1 2">
    <name type="scientific">Stylosanthes scabra</name>
    <dbReference type="NCBI Taxonomy" id="79078"/>
    <lineage>
        <taxon>Eukaryota</taxon>
        <taxon>Viridiplantae</taxon>
        <taxon>Streptophyta</taxon>
        <taxon>Embryophyta</taxon>
        <taxon>Tracheophyta</taxon>
        <taxon>Spermatophyta</taxon>
        <taxon>Magnoliopsida</taxon>
        <taxon>eudicotyledons</taxon>
        <taxon>Gunneridae</taxon>
        <taxon>Pentapetalae</taxon>
        <taxon>rosids</taxon>
        <taxon>fabids</taxon>
        <taxon>Fabales</taxon>
        <taxon>Fabaceae</taxon>
        <taxon>Papilionoideae</taxon>
        <taxon>50 kb inversion clade</taxon>
        <taxon>dalbergioids sensu lato</taxon>
        <taxon>Dalbergieae</taxon>
        <taxon>Pterocarpus clade</taxon>
        <taxon>Stylosanthes</taxon>
    </lineage>
</organism>
<protein>
    <submittedName>
        <fullName evidence="1">Uncharacterized protein</fullName>
    </submittedName>
</protein>
<evidence type="ECO:0000313" key="2">
    <source>
        <dbReference type="Proteomes" id="UP001341840"/>
    </source>
</evidence>
<gene>
    <name evidence="1" type="ORF">PIB30_010192</name>
</gene>